<dbReference type="InterPro" id="IPR033659">
    <property type="entry name" value="Ferrochelatase_N"/>
</dbReference>
<dbReference type="Gene3D" id="3.40.50.1400">
    <property type="match status" value="1"/>
</dbReference>
<comment type="caution">
    <text evidence="2">The sequence shown here is derived from an EMBL/GenBank/DDBJ whole genome shotgun (WGS) entry which is preliminary data.</text>
</comment>
<dbReference type="EMBL" id="WJXA01000020">
    <property type="protein sequence ID" value="KAF7117128.1"/>
    <property type="molecule type" value="Genomic_DNA"/>
</dbReference>
<evidence type="ECO:0000313" key="2">
    <source>
        <dbReference type="EMBL" id="KAF7117128.1"/>
    </source>
</evidence>
<reference evidence="2" key="1">
    <citation type="submission" date="2019-11" db="EMBL/GenBank/DDBJ databases">
        <authorList>
            <person name="Liu Y."/>
            <person name="Hou J."/>
            <person name="Li T.-Q."/>
            <person name="Guan C.-H."/>
            <person name="Wu X."/>
            <person name="Wu H.-Z."/>
            <person name="Ling F."/>
            <person name="Zhang R."/>
            <person name="Shi X.-G."/>
            <person name="Ren J.-P."/>
            <person name="Chen E.-F."/>
            <person name="Sun J.-M."/>
        </authorList>
    </citation>
    <scope>NUCLEOTIDE SEQUENCE</scope>
    <source>
        <strain evidence="2">Adult_tree_wgs_1</strain>
        <tissue evidence="2">Leaves</tissue>
    </source>
</reference>
<dbReference type="PANTHER" id="PTHR11108">
    <property type="entry name" value="FERROCHELATASE"/>
    <property type="match status" value="1"/>
</dbReference>
<dbReference type="OrthoDB" id="1323at2759"/>
<dbReference type="GO" id="GO:0004325">
    <property type="term" value="F:ferrochelatase activity"/>
    <property type="evidence" value="ECO:0007669"/>
    <property type="project" value="InterPro"/>
</dbReference>
<accession>A0A834L373</accession>
<comment type="similarity">
    <text evidence="1">Belongs to the ferrochelatase family.</text>
</comment>
<dbReference type="InterPro" id="IPR001015">
    <property type="entry name" value="Ferrochelatase"/>
</dbReference>
<proteinExistence type="inferred from homology"/>
<dbReference type="Proteomes" id="UP000626092">
    <property type="component" value="Unassembled WGS sequence"/>
</dbReference>
<sequence>MLIVDPFSDGLGIKAVDSNDLRNKSRAFNAPNNQISTSKLPDRLLPRAMCNSRRIYCCFGLKIEARANSNLAKTSLAAGFAMGWSKTQSLYIRQPANCHSLPLGALLTSETQDISSKPFTADEEIGVLLLNLGGPETLDDVQPFLFNLFADPAEELRKALCTKNVPAKVYVGMRYWHPFTEEAIEQIKRDGITKLVVLPLEDEYLVNMQHTVIPSWYQREGYIKAMADLIAKELRSFDCPDKVVEYFGFLSSVAVDDVLFNLFHCLPSI</sequence>
<dbReference type="CDD" id="cd03411">
    <property type="entry name" value="Ferrochelatase_N"/>
    <property type="match status" value="1"/>
</dbReference>
<evidence type="ECO:0000313" key="3">
    <source>
        <dbReference type="Proteomes" id="UP000626092"/>
    </source>
</evidence>
<dbReference type="GO" id="GO:0006783">
    <property type="term" value="P:heme biosynthetic process"/>
    <property type="evidence" value="ECO:0007669"/>
    <property type="project" value="InterPro"/>
</dbReference>
<keyword evidence="3" id="KW-1185">Reference proteome</keyword>
<organism evidence="2 3">
    <name type="scientific">Rhododendron simsii</name>
    <name type="common">Sims's rhododendron</name>
    <dbReference type="NCBI Taxonomy" id="118357"/>
    <lineage>
        <taxon>Eukaryota</taxon>
        <taxon>Viridiplantae</taxon>
        <taxon>Streptophyta</taxon>
        <taxon>Embryophyta</taxon>
        <taxon>Tracheophyta</taxon>
        <taxon>Spermatophyta</taxon>
        <taxon>Magnoliopsida</taxon>
        <taxon>eudicotyledons</taxon>
        <taxon>Gunneridae</taxon>
        <taxon>Pentapetalae</taxon>
        <taxon>asterids</taxon>
        <taxon>Ericales</taxon>
        <taxon>Ericaceae</taxon>
        <taxon>Ericoideae</taxon>
        <taxon>Rhodoreae</taxon>
        <taxon>Rhododendron</taxon>
    </lineage>
</organism>
<gene>
    <name evidence="2" type="ORF">RHSIM_RhsimUnG0003000</name>
</gene>
<evidence type="ECO:0000256" key="1">
    <source>
        <dbReference type="RuleBase" id="RU004185"/>
    </source>
</evidence>
<evidence type="ECO:0008006" key="4">
    <source>
        <dbReference type="Google" id="ProtNLM"/>
    </source>
</evidence>
<dbReference type="Pfam" id="PF00762">
    <property type="entry name" value="Ferrochelatase"/>
    <property type="match status" value="2"/>
</dbReference>
<name>A0A834L373_RHOSS</name>
<dbReference type="SUPFAM" id="SSF53800">
    <property type="entry name" value="Chelatase"/>
    <property type="match status" value="1"/>
</dbReference>
<dbReference type="GO" id="GO:0005739">
    <property type="term" value="C:mitochondrion"/>
    <property type="evidence" value="ECO:0007669"/>
    <property type="project" value="TreeGrafter"/>
</dbReference>
<dbReference type="PANTHER" id="PTHR11108:SF1">
    <property type="entry name" value="FERROCHELATASE, MITOCHONDRIAL"/>
    <property type="match status" value="1"/>
</dbReference>
<dbReference type="AlphaFoldDB" id="A0A834L373"/>
<protein>
    <recommendedName>
        <fullName evidence="4">Ferrochelatase</fullName>
    </recommendedName>
</protein>